<accession>A0A8T0HC84</accession>
<name>A0A8T0HC84_CERPU</name>
<comment type="caution">
    <text evidence="1">The sequence shown here is derived from an EMBL/GenBank/DDBJ whole genome shotgun (WGS) entry which is preliminary data.</text>
</comment>
<organism evidence="1 2">
    <name type="scientific">Ceratodon purpureus</name>
    <name type="common">Fire moss</name>
    <name type="synonym">Dicranum purpureum</name>
    <dbReference type="NCBI Taxonomy" id="3225"/>
    <lineage>
        <taxon>Eukaryota</taxon>
        <taxon>Viridiplantae</taxon>
        <taxon>Streptophyta</taxon>
        <taxon>Embryophyta</taxon>
        <taxon>Bryophyta</taxon>
        <taxon>Bryophytina</taxon>
        <taxon>Bryopsida</taxon>
        <taxon>Dicranidae</taxon>
        <taxon>Pseudoditrichales</taxon>
        <taxon>Ditrichaceae</taxon>
        <taxon>Ceratodon</taxon>
    </lineage>
</organism>
<evidence type="ECO:0000313" key="2">
    <source>
        <dbReference type="Proteomes" id="UP000822688"/>
    </source>
</evidence>
<gene>
    <name evidence="1" type="ORF">KC19_7G181000</name>
</gene>
<dbReference type="EMBL" id="CM026428">
    <property type="protein sequence ID" value="KAG0568028.1"/>
    <property type="molecule type" value="Genomic_DNA"/>
</dbReference>
<keyword evidence="2" id="KW-1185">Reference proteome</keyword>
<sequence>MRTSLVQRAQEGETFHEVVINNSVGDFLASDASTFEDFAALARGNMQTFLRGKAGTFPVADLVIIDQPFETCVAGFGDGIPPWNSLNGSIRNWYSSRFEFCYKYLYDDGAILIFMPMGLSHEIVHWILKYKLKTKCEWQVHQSEPLTHPTYEGMMVSQSLHPCAAIS</sequence>
<evidence type="ECO:0000313" key="1">
    <source>
        <dbReference type="EMBL" id="KAG0568028.1"/>
    </source>
</evidence>
<reference evidence="1" key="1">
    <citation type="submission" date="2020-06" db="EMBL/GenBank/DDBJ databases">
        <title>WGS assembly of Ceratodon purpureus strain R40.</title>
        <authorList>
            <person name="Carey S.B."/>
            <person name="Jenkins J."/>
            <person name="Shu S."/>
            <person name="Lovell J.T."/>
            <person name="Sreedasyam A."/>
            <person name="Maumus F."/>
            <person name="Tiley G.P."/>
            <person name="Fernandez-Pozo N."/>
            <person name="Barry K."/>
            <person name="Chen C."/>
            <person name="Wang M."/>
            <person name="Lipzen A."/>
            <person name="Daum C."/>
            <person name="Saski C.A."/>
            <person name="Payton A.C."/>
            <person name="Mcbreen J.C."/>
            <person name="Conrad R.E."/>
            <person name="Kollar L.M."/>
            <person name="Olsson S."/>
            <person name="Huttunen S."/>
            <person name="Landis J.B."/>
            <person name="Wickett N.J."/>
            <person name="Johnson M.G."/>
            <person name="Rensing S.A."/>
            <person name="Grimwood J."/>
            <person name="Schmutz J."/>
            <person name="Mcdaniel S.F."/>
        </authorList>
    </citation>
    <scope>NUCLEOTIDE SEQUENCE</scope>
    <source>
        <strain evidence="1">R40</strain>
    </source>
</reference>
<protein>
    <submittedName>
        <fullName evidence="1">Uncharacterized protein</fullName>
    </submittedName>
</protein>
<dbReference type="AlphaFoldDB" id="A0A8T0HC84"/>
<proteinExistence type="predicted"/>
<dbReference type="Proteomes" id="UP000822688">
    <property type="component" value="Chromosome 7"/>
</dbReference>